<organism evidence="7 8">
    <name type="scientific">Tanacetum coccineum</name>
    <dbReference type="NCBI Taxonomy" id="301880"/>
    <lineage>
        <taxon>Eukaryota</taxon>
        <taxon>Viridiplantae</taxon>
        <taxon>Streptophyta</taxon>
        <taxon>Embryophyta</taxon>
        <taxon>Tracheophyta</taxon>
        <taxon>Spermatophyta</taxon>
        <taxon>Magnoliopsida</taxon>
        <taxon>eudicotyledons</taxon>
        <taxon>Gunneridae</taxon>
        <taxon>Pentapetalae</taxon>
        <taxon>asterids</taxon>
        <taxon>campanulids</taxon>
        <taxon>Asterales</taxon>
        <taxon>Asteraceae</taxon>
        <taxon>Asteroideae</taxon>
        <taxon>Anthemideae</taxon>
        <taxon>Anthemidinae</taxon>
        <taxon>Tanacetum</taxon>
    </lineage>
</organism>
<gene>
    <name evidence="7" type="ORF">Tco_1112827</name>
</gene>
<keyword evidence="3" id="KW-0862">Zinc</keyword>
<evidence type="ECO:0000256" key="5">
    <source>
        <dbReference type="SAM" id="MobiDB-lite"/>
    </source>
</evidence>
<dbReference type="InterPro" id="IPR004181">
    <property type="entry name" value="Znf_MIZ"/>
</dbReference>
<evidence type="ECO:0000259" key="6">
    <source>
        <dbReference type="PROSITE" id="PS51044"/>
    </source>
</evidence>
<keyword evidence="8" id="KW-1185">Reference proteome</keyword>
<evidence type="ECO:0000256" key="3">
    <source>
        <dbReference type="ARBA" id="ARBA00022833"/>
    </source>
</evidence>
<evidence type="ECO:0000256" key="4">
    <source>
        <dbReference type="PROSITE-ProRule" id="PRU00452"/>
    </source>
</evidence>
<dbReference type="EMBL" id="BQNB010021065">
    <property type="protein sequence ID" value="GJU02489.1"/>
    <property type="molecule type" value="Genomic_DNA"/>
</dbReference>
<proteinExistence type="predicted"/>
<name>A0ABQ5IU42_9ASTR</name>
<dbReference type="InterPro" id="IPR013083">
    <property type="entry name" value="Znf_RING/FYVE/PHD"/>
</dbReference>
<dbReference type="CDD" id="cd16650">
    <property type="entry name" value="SP-RING_PIAS-like"/>
    <property type="match status" value="1"/>
</dbReference>
<dbReference type="Proteomes" id="UP001151760">
    <property type="component" value="Unassembled WGS sequence"/>
</dbReference>
<dbReference type="PROSITE" id="PS51044">
    <property type="entry name" value="ZF_SP_RING"/>
    <property type="match status" value="1"/>
</dbReference>
<feature type="region of interest" description="Disordered" evidence="5">
    <location>
        <begin position="572"/>
        <end position="594"/>
    </location>
</feature>
<keyword evidence="1" id="KW-0479">Metal-binding</keyword>
<evidence type="ECO:0000313" key="8">
    <source>
        <dbReference type="Proteomes" id="UP001151760"/>
    </source>
</evidence>
<feature type="region of interest" description="Disordered" evidence="5">
    <location>
        <begin position="326"/>
        <end position="346"/>
    </location>
</feature>
<dbReference type="Pfam" id="PF02891">
    <property type="entry name" value="zf-MIZ"/>
    <property type="match status" value="1"/>
</dbReference>
<evidence type="ECO:0000256" key="1">
    <source>
        <dbReference type="ARBA" id="ARBA00022723"/>
    </source>
</evidence>
<reference evidence="7" key="1">
    <citation type="journal article" date="2022" name="Int. J. Mol. Sci.">
        <title>Draft Genome of Tanacetum Coccineum: Genomic Comparison of Closely Related Tanacetum-Family Plants.</title>
        <authorList>
            <person name="Yamashiro T."/>
            <person name="Shiraishi A."/>
            <person name="Nakayama K."/>
            <person name="Satake H."/>
        </authorList>
    </citation>
    <scope>NUCLEOTIDE SEQUENCE</scope>
</reference>
<evidence type="ECO:0000256" key="2">
    <source>
        <dbReference type="ARBA" id="ARBA00022771"/>
    </source>
</evidence>
<accession>A0ABQ5IU42</accession>
<feature type="domain" description="SP-RING-type" evidence="6">
    <location>
        <begin position="223"/>
        <end position="304"/>
    </location>
</feature>
<dbReference type="PANTHER" id="PTHR10782">
    <property type="entry name" value="ZINC FINGER MIZ DOMAIN-CONTAINING PROTEIN"/>
    <property type="match status" value="1"/>
</dbReference>
<protein>
    <submittedName>
        <fullName evidence="7">E4 SUMO-protein ligase PIAL2-like protein isoform X2</fullName>
    </submittedName>
</protein>
<comment type="caution">
    <text evidence="7">The sequence shown here is derived from an EMBL/GenBank/DDBJ whole genome shotgun (WGS) entry which is preliminary data.</text>
</comment>
<dbReference type="Gene3D" id="3.30.40.10">
    <property type="entry name" value="Zinc/RING finger domain, C3HC4 (zinc finger)"/>
    <property type="match status" value="1"/>
</dbReference>
<dbReference type="PANTHER" id="PTHR10782:SF4">
    <property type="entry name" value="TONALLI, ISOFORM E"/>
    <property type="match status" value="1"/>
</dbReference>
<sequence length="895" mass="96944">MHALYLSRYHGADDLNKGSLISSFLSFHVAAHGACKAGWFSEKDNEELHSLANEIANNFSSAKDMISGESTFHQTVSSVISRFYPGMRMGGVLAFIEATPGYGAYVKDFYMTANAKASNEKVYLFVARTDTTETSSCIVSPQLVNILLNGKPVEKRTYAHTDPGPQLPTHVTDIVRSGTNLLQALGQFNGKYIILVAFMSVGSNPRCPELPDYVVPAAAASDSDNEIIEGPSRISLNCPISFKRINTPVKGHLCKHLRCFDFENYVDINSRIPSWRCPLCGQSVCFTDIRIDQGMVKVLKEVGENVSHVKLSGDGSWLTFEECDDHANMPQDKPPVPQESPTSNADPNIIILAEGDNDMDSNPNQIDKKPTPAQLQAVSMNNVHSNLAPSMMAPVTGTGMNATSQGQSQRSAFNDTKIPAHAILTSSTAMNTISHGQSQGQASASNNVQSPTHAVGMSSTSMNAMSHGQSHSQFFASSTLQLPAYAIGTSSTIMNAMSHGQSQSQVSASNNMQLPRHTTGTCNIAPPMMAPVTGTGMNAISQGQSQNQSQRSAFNDTKIPAHAILTSSTAMNAMSHGQSQSQVSDSNNMQLPRYSTGTSNNLLLNSVLQRQSQIYALNNMQLPTHSAFSAAMDAISTGPSQTYVSSDMQFQQHTLNTMRNDHSGRYPIPARHIPLSPTASTGTVIGDRQQQFYNYHTDQHQTMRMMSSPPSQNMGTQNWVHRDILHVPSQPVQQFSAHSGLPLGHSLNQMLLNSLRQPSQLSPPFHQGIVGPTYGQSTQEVHQYVNVQPLQTSRIPVSMISFEGQRGQVLRATEGSVDAPADQNLQPTGRMRGSLTGRVYSDALRQMIILPTEPVQAASQPVLNTPRPALAPHLHVLLARNGNVYGYLDGASGPM</sequence>
<evidence type="ECO:0000313" key="7">
    <source>
        <dbReference type="EMBL" id="GJU02489.1"/>
    </source>
</evidence>
<keyword evidence="2 4" id="KW-0863">Zinc-finger</keyword>
<reference evidence="7" key="2">
    <citation type="submission" date="2022-01" db="EMBL/GenBank/DDBJ databases">
        <authorList>
            <person name="Yamashiro T."/>
            <person name="Shiraishi A."/>
            <person name="Satake H."/>
            <person name="Nakayama K."/>
        </authorList>
    </citation>
    <scope>NUCLEOTIDE SEQUENCE</scope>
</reference>